<accession>A0ABW2RDC1</accession>
<dbReference type="InterPro" id="IPR014013">
    <property type="entry name" value="Helic_SF1/SF2_ATP-bd_DinG/Rad3"/>
</dbReference>
<gene>
    <name evidence="5" type="ORF">ACFQNJ_16515</name>
</gene>
<dbReference type="InterPro" id="IPR045028">
    <property type="entry name" value="DinG/Rad3-like"/>
</dbReference>
<keyword evidence="3" id="KW-0067">ATP-binding</keyword>
<dbReference type="RefSeq" id="WP_382259523.1">
    <property type="nucleotide sequence ID" value="NZ_JBHTBX010000013.1"/>
</dbReference>
<dbReference type="InterPro" id="IPR027417">
    <property type="entry name" value="P-loop_NTPase"/>
</dbReference>
<evidence type="ECO:0000259" key="4">
    <source>
        <dbReference type="PROSITE" id="PS51193"/>
    </source>
</evidence>
<dbReference type="GO" id="GO:0003678">
    <property type="term" value="F:DNA helicase activity"/>
    <property type="evidence" value="ECO:0007669"/>
    <property type="project" value="UniProtKB-EC"/>
</dbReference>
<dbReference type="EMBL" id="JBHTBX010000013">
    <property type="protein sequence ID" value="MFC7436115.1"/>
    <property type="molecule type" value="Genomic_DNA"/>
</dbReference>
<dbReference type="InterPro" id="IPR010614">
    <property type="entry name" value="RAD3-like_helicase_DEAD"/>
</dbReference>
<dbReference type="PANTHER" id="PTHR11472">
    <property type="entry name" value="DNA REPAIR DEAD HELICASE RAD3/XP-D SUBFAMILY MEMBER"/>
    <property type="match status" value="1"/>
</dbReference>
<dbReference type="GO" id="GO:0016787">
    <property type="term" value="F:hydrolase activity"/>
    <property type="evidence" value="ECO:0007669"/>
    <property type="project" value="UniProtKB-KW"/>
</dbReference>
<organism evidence="5 6">
    <name type="scientific">Hydrogenophaga bisanensis</name>
    <dbReference type="NCBI Taxonomy" id="439611"/>
    <lineage>
        <taxon>Bacteria</taxon>
        <taxon>Pseudomonadati</taxon>
        <taxon>Pseudomonadota</taxon>
        <taxon>Betaproteobacteria</taxon>
        <taxon>Burkholderiales</taxon>
        <taxon>Comamonadaceae</taxon>
        <taxon>Hydrogenophaga</taxon>
    </lineage>
</organism>
<keyword evidence="2 5" id="KW-0378">Hydrolase</keyword>
<keyword evidence="1" id="KW-0547">Nucleotide-binding</keyword>
<dbReference type="PANTHER" id="PTHR11472:SF59">
    <property type="entry name" value="ATP-DEPENDENT DNA HELICASE DING"/>
    <property type="match status" value="1"/>
</dbReference>
<dbReference type="Pfam" id="PF06733">
    <property type="entry name" value="DEAD_2"/>
    <property type="match status" value="1"/>
</dbReference>
<dbReference type="InterPro" id="IPR011545">
    <property type="entry name" value="DEAD/DEAH_box_helicase_dom"/>
</dbReference>
<dbReference type="Gene3D" id="3.40.50.300">
    <property type="entry name" value="P-loop containing nucleotide triphosphate hydrolases"/>
    <property type="match status" value="1"/>
</dbReference>
<feature type="domain" description="Helicase ATP-binding" evidence="4">
    <location>
        <begin position="16"/>
        <end position="277"/>
    </location>
</feature>
<dbReference type="SUPFAM" id="SSF52540">
    <property type="entry name" value="P-loop containing nucleoside triphosphate hydrolases"/>
    <property type="match status" value="1"/>
</dbReference>
<proteinExistence type="predicted"/>
<evidence type="ECO:0000313" key="5">
    <source>
        <dbReference type="EMBL" id="MFC7436115.1"/>
    </source>
</evidence>
<keyword evidence="6" id="KW-1185">Reference proteome</keyword>
<dbReference type="Proteomes" id="UP001596495">
    <property type="component" value="Unassembled WGS sequence"/>
</dbReference>
<name>A0ABW2RDC1_9BURK</name>
<evidence type="ECO:0000256" key="3">
    <source>
        <dbReference type="ARBA" id="ARBA00022840"/>
    </source>
</evidence>
<reference evidence="6" key="1">
    <citation type="journal article" date="2019" name="Int. J. Syst. Evol. Microbiol.">
        <title>The Global Catalogue of Microorganisms (GCM) 10K type strain sequencing project: providing services to taxonomists for standard genome sequencing and annotation.</title>
        <authorList>
            <consortium name="The Broad Institute Genomics Platform"/>
            <consortium name="The Broad Institute Genome Sequencing Center for Infectious Disease"/>
            <person name="Wu L."/>
            <person name="Ma J."/>
        </authorList>
    </citation>
    <scope>NUCLEOTIDE SEQUENCE [LARGE SCALE GENOMIC DNA]</scope>
    <source>
        <strain evidence="6">CCUG 54518</strain>
    </source>
</reference>
<sequence>MTHSTHAQLVADVHRELKSQLPGFIVRTQQQQMMTAALRLFMGEKVGLVEAPTGTGKSLGYLIPGLVAAQLDKRTLVVSTATASLQDQLAKDIPMLSQAFVACGGQPIRMAVAKGRERHVCPHRLDDATSTRDMFNGQEDADLDTAARMFEAKQWNGLRDTAPVRFSSDQWRRINNTSATCTGKRCHLYEDCPYYLTQEAIRNSDVVITNHDYLLSCLAHIPSSPLAQEGTIYVFDEAHHLGTKLLGTFARRLDLGLFPAELLTRFASSPAVQGGEG</sequence>
<protein>
    <submittedName>
        <fullName evidence="5">ATP-dependent DNA helicase</fullName>
        <ecNumber evidence="5">3.6.4.12</ecNumber>
    </submittedName>
</protein>
<evidence type="ECO:0000313" key="6">
    <source>
        <dbReference type="Proteomes" id="UP001596495"/>
    </source>
</evidence>
<comment type="caution">
    <text evidence="5">The sequence shown here is derived from an EMBL/GenBank/DDBJ whole genome shotgun (WGS) entry which is preliminary data.</text>
</comment>
<dbReference type="PROSITE" id="PS51193">
    <property type="entry name" value="HELICASE_ATP_BIND_2"/>
    <property type="match status" value="1"/>
</dbReference>
<keyword evidence="5" id="KW-0347">Helicase</keyword>
<evidence type="ECO:0000256" key="2">
    <source>
        <dbReference type="ARBA" id="ARBA00022801"/>
    </source>
</evidence>
<evidence type="ECO:0000256" key="1">
    <source>
        <dbReference type="ARBA" id="ARBA00022741"/>
    </source>
</evidence>
<dbReference type="Pfam" id="PF00270">
    <property type="entry name" value="DEAD"/>
    <property type="match status" value="1"/>
</dbReference>
<dbReference type="EC" id="3.6.4.12" evidence="5"/>